<comment type="subcellular location">
    <subcellularLocation>
        <location evidence="1">Membrane</location>
        <topology evidence="1">Multi-pass membrane protein</topology>
    </subcellularLocation>
</comment>
<dbReference type="InterPro" id="IPR003825">
    <property type="entry name" value="Colicin-V_CvpA"/>
</dbReference>
<dbReference type="PANTHER" id="PTHR37306:SF1">
    <property type="entry name" value="COLICIN V PRODUCTION PROTEIN"/>
    <property type="match status" value="1"/>
</dbReference>
<dbReference type="EMBL" id="AZDA01000140">
    <property type="protein sequence ID" value="KRK32518.1"/>
    <property type="molecule type" value="Genomic_DNA"/>
</dbReference>
<feature type="transmembrane region" description="Helical" evidence="5">
    <location>
        <begin position="99"/>
        <end position="123"/>
    </location>
</feature>
<evidence type="ECO:0000256" key="4">
    <source>
        <dbReference type="ARBA" id="ARBA00023136"/>
    </source>
</evidence>
<evidence type="ECO:0000256" key="5">
    <source>
        <dbReference type="SAM" id="Phobius"/>
    </source>
</evidence>
<evidence type="ECO:0000313" key="7">
    <source>
        <dbReference type="Proteomes" id="UP000051461"/>
    </source>
</evidence>
<keyword evidence="7" id="KW-1185">Reference proteome</keyword>
<dbReference type="AlphaFoldDB" id="A0A0R1GE18"/>
<evidence type="ECO:0000256" key="1">
    <source>
        <dbReference type="ARBA" id="ARBA00004141"/>
    </source>
</evidence>
<feature type="transmembrane region" description="Helical" evidence="5">
    <location>
        <begin position="27"/>
        <end position="44"/>
    </location>
</feature>
<dbReference type="PANTHER" id="PTHR37306">
    <property type="entry name" value="COLICIN V PRODUCTION PROTEIN"/>
    <property type="match status" value="1"/>
</dbReference>
<evidence type="ECO:0000256" key="3">
    <source>
        <dbReference type="ARBA" id="ARBA00022989"/>
    </source>
</evidence>
<comment type="caution">
    <text evidence="6">The sequence shown here is derived from an EMBL/GenBank/DDBJ whole genome shotgun (WGS) entry which is preliminary data.</text>
</comment>
<feature type="transmembrane region" description="Helical" evidence="5">
    <location>
        <begin position="56"/>
        <end position="79"/>
    </location>
</feature>
<proteinExistence type="predicted"/>
<keyword evidence="4 5" id="KW-0472">Membrane</keyword>
<organism evidence="6 7">
    <name type="scientific">Loigolactobacillus bifermentans DSM 20003</name>
    <dbReference type="NCBI Taxonomy" id="1423726"/>
    <lineage>
        <taxon>Bacteria</taxon>
        <taxon>Bacillati</taxon>
        <taxon>Bacillota</taxon>
        <taxon>Bacilli</taxon>
        <taxon>Lactobacillales</taxon>
        <taxon>Lactobacillaceae</taxon>
        <taxon>Loigolactobacillus</taxon>
    </lineage>
</organism>
<protein>
    <recommendedName>
        <fullName evidence="8">Membrane protein required for colicin V production</fullName>
    </recommendedName>
</protein>
<name>A0A0R1GE18_9LACO</name>
<reference evidence="6 7" key="1">
    <citation type="journal article" date="2015" name="Genome Announc.">
        <title>Expanding the biotechnology potential of lactobacilli through comparative genomics of 213 strains and associated genera.</title>
        <authorList>
            <person name="Sun Z."/>
            <person name="Harris H.M."/>
            <person name="McCann A."/>
            <person name="Guo C."/>
            <person name="Argimon S."/>
            <person name="Zhang W."/>
            <person name="Yang X."/>
            <person name="Jeffery I.B."/>
            <person name="Cooney J.C."/>
            <person name="Kagawa T.F."/>
            <person name="Liu W."/>
            <person name="Song Y."/>
            <person name="Salvetti E."/>
            <person name="Wrobel A."/>
            <person name="Rasinkangas P."/>
            <person name="Parkhill J."/>
            <person name="Rea M.C."/>
            <person name="O'Sullivan O."/>
            <person name="Ritari J."/>
            <person name="Douillard F.P."/>
            <person name="Paul Ross R."/>
            <person name="Yang R."/>
            <person name="Briner A.E."/>
            <person name="Felis G.E."/>
            <person name="de Vos W.M."/>
            <person name="Barrangou R."/>
            <person name="Klaenhammer T.R."/>
            <person name="Caufield P.W."/>
            <person name="Cui Y."/>
            <person name="Zhang H."/>
            <person name="O'Toole P.W."/>
        </authorList>
    </citation>
    <scope>NUCLEOTIDE SEQUENCE [LARGE SCALE GENOMIC DNA]</scope>
    <source>
        <strain evidence="6 7">DSM 20003</strain>
    </source>
</reference>
<dbReference type="RefSeq" id="WP_083483347.1">
    <property type="nucleotide sequence ID" value="NZ_AZDA01000140.1"/>
</dbReference>
<dbReference type="GO" id="GO:0009403">
    <property type="term" value="P:toxin biosynthetic process"/>
    <property type="evidence" value="ECO:0007669"/>
    <property type="project" value="InterPro"/>
</dbReference>
<sequence length="178" mass="19410">MILTIVILILLGHALFRGFRRGLVLELIYAAGYILVLVFARTYASALGAQLERWLTLASVSYSVAFMLLTSIGWIAIHYLGRLSRVVTFLPVIKQVNSIAGGAVGVVITYLILFVVLLVSTVIPNAQWQAQLKESVVAQAMITKTPQVGEQLLQKYFFPTGSTDNTNTSDTDSTSSSI</sequence>
<evidence type="ECO:0000313" key="6">
    <source>
        <dbReference type="EMBL" id="KRK32518.1"/>
    </source>
</evidence>
<dbReference type="Pfam" id="PF02674">
    <property type="entry name" value="Colicin_V"/>
    <property type="match status" value="1"/>
</dbReference>
<dbReference type="GO" id="GO:0016020">
    <property type="term" value="C:membrane"/>
    <property type="evidence" value="ECO:0007669"/>
    <property type="project" value="UniProtKB-SubCell"/>
</dbReference>
<keyword evidence="3 5" id="KW-1133">Transmembrane helix</keyword>
<evidence type="ECO:0000256" key="2">
    <source>
        <dbReference type="ARBA" id="ARBA00022692"/>
    </source>
</evidence>
<dbReference type="PATRIC" id="fig|1423726.3.peg.2017"/>
<accession>A0A0R1GE18</accession>
<gene>
    <name evidence="6" type="ORF">FC07_GL001942</name>
</gene>
<dbReference type="OrthoDB" id="2143375at2"/>
<dbReference type="STRING" id="1423726.FC07_GL001942"/>
<keyword evidence="2 5" id="KW-0812">Transmembrane</keyword>
<evidence type="ECO:0008006" key="8">
    <source>
        <dbReference type="Google" id="ProtNLM"/>
    </source>
</evidence>
<dbReference type="Proteomes" id="UP000051461">
    <property type="component" value="Unassembled WGS sequence"/>
</dbReference>